<dbReference type="InterPro" id="IPR036416">
    <property type="entry name" value="Pept_tRNA_hydro_sf"/>
</dbReference>
<evidence type="ECO:0000256" key="7">
    <source>
        <dbReference type="RuleBase" id="RU004320"/>
    </source>
</evidence>
<accession>A0A9P6WFI7</accession>
<comment type="similarity">
    <text evidence="5 7">Belongs to the PTH family.</text>
</comment>
<evidence type="ECO:0000256" key="4">
    <source>
        <dbReference type="ARBA" id="ARBA00022884"/>
    </source>
</evidence>
<dbReference type="InterPro" id="IPR018171">
    <property type="entry name" value="Pept_tRNA_hydro_CS"/>
</dbReference>
<dbReference type="InterPro" id="IPR001328">
    <property type="entry name" value="Pept_tRNA_hydro"/>
</dbReference>
<comment type="caution">
    <text evidence="8">The sequence shown here is derived from an EMBL/GenBank/DDBJ whole genome shotgun (WGS) entry which is preliminary data.</text>
</comment>
<proteinExistence type="inferred from homology"/>
<dbReference type="Proteomes" id="UP000750334">
    <property type="component" value="Unassembled WGS sequence"/>
</dbReference>
<organism evidence="8 9">
    <name type="scientific">Maudiozyma exigua</name>
    <name type="common">Yeast</name>
    <name type="synonym">Kazachstania exigua</name>
    <dbReference type="NCBI Taxonomy" id="34358"/>
    <lineage>
        <taxon>Eukaryota</taxon>
        <taxon>Fungi</taxon>
        <taxon>Dikarya</taxon>
        <taxon>Ascomycota</taxon>
        <taxon>Saccharomycotina</taxon>
        <taxon>Saccharomycetes</taxon>
        <taxon>Saccharomycetales</taxon>
        <taxon>Saccharomycetaceae</taxon>
        <taxon>Maudiozyma</taxon>
    </lineage>
</organism>
<evidence type="ECO:0000256" key="6">
    <source>
        <dbReference type="RuleBase" id="RU000673"/>
    </source>
</evidence>
<evidence type="ECO:0000256" key="2">
    <source>
        <dbReference type="ARBA" id="ARBA00022555"/>
    </source>
</evidence>
<protein>
    <recommendedName>
        <fullName evidence="1 6">Peptidyl-tRNA hydrolase</fullName>
        <ecNumber evidence="1 6">3.1.1.29</ecNumber>
    </recommendedName>
</protein>
<dbReference type="EC" id="3.1.1.29" evidence="1 6"/>
<keyword evidence="9" id="KW-1185">Reference proteome</keyword>
<evidence type="ECO:0000313" key="9">
    <source>
        <dbReference type="Proteomes" id="UP000750334"/>
    </source>
</evidence>
<dbReference type="PROSITE" id="PS01195">
    <property type="entry name" value="PEPT_TRNA_HYDROL_1"/>
    <property type="match status" value="1"/>
</dbReference>
<dbReference type="SUPFAM" id="SSF53178">
    <property type="entry name" value="Peptidyl-tRNA hydrolase-like"/>
    <property type="match status" value="1"/>
</dbReference>
<reference evidence="8 9" key="1">
    <citation type="submission" date="2020-11" db="EMBL/GenBank/DDBJ databases">
        <title>Kefir isolates.</title>
        <authorList>
            <person name="Marcisauskas S."/>
            <person name="Kim Y."/>
            <person name="Blasche S."/>
        </authorList>
    </citation>
    <scope>NUCLEOTIDE SEQUENCE [LARGE SCALE GENOMIC DNA]</scope>
    <source>
        <strain evidence="8 9">OG2</strain>
    </source>
</reference>
<dbReference type="AlphaFoldDB" id="A0A9P6WFI7"/>
<comment type="catalytic activity">
    <reaction evidence="6">
        <text>an N-acyl-L-alpha-aminoacyl-tRNA + H2O = an N-acyl-L-amino acid + a tRNA + H(+)</text>
        <dbReference type="Rhea" id="RHEA:54448"/>
        <dbReference type="Rhea" id="RHEA-COMP:10123"/>
        <dbReference type="Rhea" id="RHEA-COMP:13883"/>
        <dbReference type="ChEBI" id="CHEBI:15377"/>
        <dbReference type="ChEBI" id="CHEBI:15378"/>
        <dbReference type="ChEBI" id="CHEBI:59874"/>
        <dbReference type="ChEBI" id="CHEBI:78442"/>
        <dbReference type="ChEBI" id="CHEBI:138191"/>
        <dbReference type="EC" id="3.1.1.29"/>
    </reaction>
</comment>
<evidence type="ECO:0000256" key="5">
    <source>
        <dbReference type="ARBA" id="ARBA00038063"/>
    </source>
</evidence>
<dbReference type="EMBL" id="PUHR01000015">
    <property type="protein sequence ID" value="KAG0671156.1"/>
    <property type="molecule type" value="Genomic_DNA"/>
</dbReference>
<sequence length="231" mass="26106">MSTVRTVTKRFTCLTGLGNPEPQYRNTRHNVGVLILDLLKEKMEQEIGRTVPYKQSSKSKYVHYCSIKNMLLNVPPIQVNKKTMTTDIISSILYLLRSDGNYMNLSGETLRSLWNELSKGIPRTTEKTPLLTHIVLHDELSLPLGKVQLRIPGRSLRGHNGLKDILRMCPNVPHYKLAIGIGRPESHDPRDVADYVLGKFSPSELDILHTKTLAQVVKLLGPMPVRTHEPL</sequence>
<gene>
    <name evidence="8" type="primary">PTH1</name>
    <name evidence="8" type="ORF">C6P45_001169</name>
</gene>
<dbReference type="PANTHER" id="PTHR17224">
    <property type="entry name" value="PEPTIDYL-TRNA HYDROLASE"/>
    <property type="match status" value="1"/>
</dbReference>
<name>A0A9P6WFI7_MAUEX</name>
<dbReference type="GO" id="GO:0000049">
    <property type="term" value="F:tRNA binding"/>
    <property type="evidence" value="ECO:0007669"/>
    <property type="project" value="UniProtKB-KW"/>
</dbReference>
<dbReference type="NCBIfam" id="TIGR00447">
    <property type="entry name" value="pth"/>
    <property type="match status" value="1"/>
</dbReference>
<dbReference type="OrthoDB" id="1711136at2759"/>
<evidence type="ECO:0000256" key="1">
    <source>
        <dbReference type="ARBA" id="ARBA00013260"/>
    </source>
</evidence>
<keyword evidence="4" id="KW-0694">RNA-binding</keyword>
<dbReference type="CDD" id="cd00462">
    <property type="entry name" value="PTH"/>
    <property type="match status" value="1"/>
</dbReference>
<dbReference type="PANTHER" id="PTHR17224:SF1">
    <property type="entry name" value="PEPTIDYL-TRNA HYDROLASE"/>
    <property type="match status" value="1"/>
</dbReference>
<dbReference type="PROSITE" id="PS01196">
    <property type="entry name" value="PEPT_TRNA_HYDROL_2"/>
    <property type="match status" value="1"/>
</dbReference>
<keyword evidence="3 6" id="KW-0378">Hydrolase</keyword>
<dbReference type="Gene3D" id="3.40.50.1470">
    <property type="entry name" value="Peptidyl-tRNA hydrolase"/>
    <property type="match status" value="1"/>
</dbReference>
<evidence type="ECO:0000313" key="8">
    <source>
        <dbReference type="EMBL" id="KAG0671156.1"/>
    </source>
</evidence>
<keyword evidence="2" id="KW-0820">tRNA-binding</keyword>
<evidence type="ECO:0000256" key="3">
    <source>
        <dbReference type="ARBA" id="ARBA00022801"/>
    </source>
</evidence>
<dbReference type="Pfam" id="PF01195">
    <property type="entry name" value="Pept_tRNA_hydro"/>
    <property type="match status" value="1"/>
</dbReference>
<dbReference type="GO" id="GO:0004045">
    <property type="term" value="F:peptidyl-tRNA hydrolase activity"/>
    <property type="evidence" value="ECO:0007669"/>
    <property type="project" value="UniProtKB-EC"/>
</dbReference>